<protein>
    <recommendedName>
        <fullName evidence="2">Anaphase-promoting complex subunit 5</fullName>
    </recommendedName>
</protein>
<dbReference type="PANTHER" id="PTHR12830">
    <property type="entry name" value="ANAPHASE-PROMOTING COMPLEX SUBUNIT 5"/>
    <property type="match status" value="1"/>
</dbReference>
<dbReference type="InterPro" id="IPR037679">
    <property type="entry name" value="Apc5"/>
</dbReference>
<dbReference type="InParanoid" id="A0A165T706"/>
<dbReference type="AlphaFoldDB" id="A0A165T706"/>
<evidence type="ECO:0000313" key="9">
    <source>
        <dbReference type="Proteomes" id="UP000076761"/>
    </source>
</evidence>
<evidence type="ECO:0000256" key="3">
    <source>
        <dbReference type="ARBA" id="ARBA00022618"/>
    </source>
</evidence>
<comment type="similarity">
    <text evidence="1">Belongs to the APC5 family.</text>
</comment>
<dbReference type="GO" id="GO:0051301">
    <property type="term" value="P:cell division"/>
    <property type="evidence" value="ECO:0007669"/>
    <property type="project" value="UniProtKB-KW"/>
</dbReference>
<dbReference type="GO" id="GO:0045842">
    <property type="term" value="P:positive regulation of mitotic metaphase/anaphase transition"/>
    <property type="evidence" value="ECO:0007669"/>
    <property type="project" value="TreeGrafter"/>
</dbReference>
<keyword evidence="6" id="KW-0131">Cell cycle</keyword>
<keyword evidence="5" id="KW-0833">Ubl conjugation pathway</keyword>
<keyword evidence="3" id="KW-0132">Cell division</keyword>
<evidence type="ECO:0000259" key="7">
    <source>
        <dbReference type="Pfam" id="PF12862"/>
    </source>
</evidence>
<evidence type="ECO:0000256" key="5">
    <source>
        <dbReference type="ARBA" id="ARBA00022786"/>
    </source>
</evidence>
<evidence type="ECO:0000256" key="1">
    <source>
        <dbReference type="ARBA" id="ARBA00007450"/>
    </source>
</evidence>
<dbReference type="EMBL" id="KV425567">
    <property type="protein sequence ID" value="KZT26232.1"/>
    <property type="molecule type" value="Genomic_DNA"/>
</dbReference>
<sequence length="681" mass="78179">MDGSPSDQDGPPPPTPIIHILRPHHIGILSILMLTFKEEFETRALSAPFLLHVYRILLYEISEVAEPKPWHQLIREISSGPTGDIGGARYDAQYLIEALKDVHIDLRNADELTLFLQGVPMLFSERDDEPAVFTRRSPFGFFCRRCYITFLKLSIVGVVRLQRDYQAWRHGDSKAGYGDKPLDRLNNDSFLFRTKHDLEQYATPDAYAAFEKARDVADVSEAVECLRRYFEQCFHYQRDSKYRQHTLIQLVRFYYQRREFAAAKDLLDEAIETARRANDKVSVEYCKTLKARMPNKEPGRRPALNPIEPNVHPYEVLFDVKKLMQVEFEQPLIASFERIVEVIGVFDQWAEQENTSQSDAEQWGQHAVQSLVWKAAGCTRLGDIEENIVIAFTEVASDDNNRITVLLNRAYKEARQGKYVEALCMLLEPDVWRGLAMSDYELWANEVWHILVLRATRRGQVRLFREYLRPKRPMGVYRSRDYFLELRGSHSSKIRDPLHEVIYSLNCGQGTSSVEPLLTSLWDSEFQCRFGSYRTGVTLLADVCMEFGMTKRPKRILQDIMPQIINGDDLEQRALACFTMARCLIAAGDADNPGLEEAVEYLDMAEADYATLEMYVALAKVQYLLAVVYNSMGREDARNAAAERHRDTSEILLVNGGDALDNEVHEIWTLVTDVGAALSMR</sequence>
<name>A0A165T706_9AGAM</name>
<evidence type="ECO:0000313" key="8">
    <source>
        <dbReference type="EMBL" id="KZT26232.1"/>
    </source>
</evidence>
<dbReference type="GO" id="GO:0070979">
    <property type="term" value="P:protein K11-linked ubiquitination"/>
    <property type="evidence" value="ECO:0007669"/>
    <property type="project" value="TreeGrafter"/>
</dbReference>
<dbReference type="InterPro" id="IPR026000">
    <property type="entry name" value="Apc5_dom"/>
</dbReference>
<dbReference type="STRING" id="1314782.A0A165T706"/>
<dbReference type="OrthoDB" id="2504561at2759"/>
<feature type="domain" description="Anaphase-promoting complex subunit 5" evidence="7">
    <location>
        <begin position="207"/>
        <end position="292"/>
    </location>
</feature>
<dbReference type="Proteomes" id="UP000076761">
    <property type="component" value="Unassembled WGS sequence"/>
</dbReference>
<organism evidence="8 9">
    <name type="scientific">Neolentinus lepideus HHB14362 ss-1</name>
    <dbReference type="NCBI Taxonomy" id="1314782"/>
    <lineage>
        <taxon>Eukaryota</taxon>
        <taxon>Fungi</taxon>
        <taxon>Dikarya</taxon>
        <taxon>Basidiomycota</taxon>
        <taxon>Agaricomycotina</taxon>
        <taxon>Agaricomycetes</taxon>
        <taxon>Gloeophyllales</taxon>
        <taxon>Gloeophyllaceae</taxon>
        <taxon>Neolentinus</taxon>
    </lineage>
</organism>
<reference evidence="8 9" key="1">
    <citation type="journal article" date="2016" name="Mol. Biol. Evol.">
        <title>Comparative Genomics of Early-Diverging Mushroom-Forming Fungi Provides Insights into the Origins of Lignocellulose Decay Capabilities.</title>
        <authorList>
            <person name="Nagy L.G."/>
            <person name="Riley R."/>
            <person name="Tritt A."/>
            <person name="Adam C."/>
            <person name="Daum C."/>
            <person name="Floudas D."/>
            <person name="Sun H."/>
            <person name="Yadav J.S."/>
            <person name="Pangilinan J."/>
            <person name="Larsson K.H."/>
            <person name="Matsuura K."/>
            <person name="Barry K."/>
            <person name="Labutti K."/>
            <person name="Kuo R."/>
            <person name="Ohm R.A."/>
            <person name="Bhattacharya S.S."/>
            <person name="Shirouzu T."/>
            <person name="Yoshinaga Y."/>
            <person name="Martin F.M."/>
            <person name="Grigoriev I.V."/>
            <person name="Hibbett D.S."/>
        </authorList>
    </citation>
    <scope>NUCLEOTIDE SEQUENCE [LARGE SCALE GENOMIC DNA]</scope>
    <source>
        <strain evidence="8 9">HHB14362 ss-1</strain>
    </source>
</reference>
<dbReference type="Pfam" id="PF12862">
    <property type="entry name" value="ANAPC5"/>
    <property type="match status" value="1"/>
</dbReference>
<dbReference type="PANTHER" id="PTHR12830:SF9">
    <property type="entry name" value="ANAPHASE-PROMOTING COMPLEX SUBUNIT 5"/>
    <property type="match status" value="1"/>
</dbReference>
<keyword evidence="4" id="KW-0498">Mitosis</keyword>
<evidence type="ECO:0000256" key="2">
    <source>
        <dbReference type="ARBA" id="ARBA00016066"/>
    </source>
</evidence>
<gene>
    <name evidence="8" type="ORF">NEOLEDRAFT_1132257</name>
</gene>
<keyword evidence="9" id="KW-1185">Reference proteome</keyword>
<dbReference type="GO" id="GO:0005680">
    <property type="term" value="C:anaphase-promoting complex"/>
    <property type="evidence" value="ECO:0007669"/>
    <property type="project" value="InterPro"/>
</dbReference>
<evidence type="ECO:0000256" key="6">
    <source>
        <dbReference type="ARBA" id="ARBA00023306"/>
    </source>
</evidence>
<evidence type="ECO:0000256" key="4">
    <source>
        <dbReference type="ARBA" id="ARBA00022776"/>
    </source>
</evidence>
<proteinExistence type="inferred from homology"/>
<dbReference type="GO" id="GO:0031145">
    <property type="term" value="P:anaphase-promoting complex-dependent catabolic process"/>
    <property type="evidence" value="ECO:0007669"/>
    <property type="project" value="TreeGrafter"/>
</dbReference>
<accession>A0A165T706</accession>